<feature type="non-terminal residue" evidence="2">
    <location>
        <position position="1"/>
    </location>
</feature>
<organism evidence="2 3">
    <name type="scientific">Durusdinium trenchii</name>
    <dbReference type="NCBI Taxonomy" id="1381693"/>
    <lineage>
        <taxon>Eukaryota</taxon>
        <taxon>Sar</taxon>
        <taxon>Alveolata</taxon>
        <taxon>Dinophyceae</taxon>
        <taxon>Suessiales</taxon>
        <taxon>Symbiodiniaceae</taxon>
        <taxon>Durusdinium</taxon>
    </lineage>
</organism>
<keyword evidence="3" id="KW-1185">Reference proteome</keyword>
<protein>
    <submittedName>
        <fullName evidence="2">Tristetraprolin</fullName>
    </submittedName>
</protein>
<feature type="region of interest" description="Disordered" evidence="1">
    <location>
        <begin position="369"/>
        <end position="393"/>
    </location>
</feature>
<gene>
    <name evidence="2" type="ORF">SCF082_LOCUS28958</name>
</gene>
<dbReference type="Proteomes" id="UP001642464">
    <property type="component" value="Unassembled WGS sequence"/>
</dbReference>
<sequence length="472" mass="52366">SSGGNKSRQLAVVVEQFGGDNWLQELLVHNPLNTQLPEHLSQIGSGEGERSILIIDNRDRRVQSPYQSWLVDEILTNALSYVNIKSDRSLVRSPSTGYHFNLFMTKTLDSVKVFICISATSYSSVPCAKWDALSGPVLSQAAFQPFRWPPMTESSPTWAEVKIKLEGQLLVHLELRGYRSEGDMSVQLWHIADTIHNILNETVFIPSVVLTVFQGWRVVAVSWEVGGRLYACSEGGVVIALGYPLCHFEIRFVTTSSPDAFGADADRLEFRFLSGGDRLDLSASMVMVPPTSKPPQKRRRAPGFRQWRWSRMANVHFVSESPLFKKEKVIVRAEALALQRSVKAHGYALQQRLRSWRQVLFEATATPVSSATPSMTAPGQAPVPSSWAGGSLAPGRRTLEQRRADQLDCSAMTPQAFVDAARRVERSAWGADHAAFGSRVVIDQVGDDHDGRADISRPRSFAPPRPDDVTDV</sequence>
<evidence type="ECO:0000256" key="1">
    <source>
        <dbReference type="SAM" id="MobiDB-lite"/>
    </source>
</evidence>
<proteinExistence type="predicted"/>
<feature type="region of interest" description="Disordered" evidence="1">
    <location>
        <begin position="447"/>
        <end position="472"/>
    </location>
</feature>
<accession>A0ABP0MQF0</accession>
<evidence type="ECO:0000313" key="3">
    <source>
        <dbReference type="Proteomes" id="UP001642464"/>
    </source>
</evidence>
<feature type="compositionally biased region" description="Basic and acidic residues" evidence="1">
    <location>
        <begin position="447"/>
        <end position="457"/>
    </location>
</feature>
<reference evidence="2 3" key="1">
    <citation type="submission" date="2024-02" db="EMBL/GenBank/DDBJ databases">
        <authorList>
            <person name="Chen Y."/>
            <person name="Shah S."/>
            <person name="Dougan E. K."/>
            <person name="Thang M."/>
            <person name="Chan C."/>
        </authorList>
    </citation>
    <scope>NUCLEOTIDE SEQUENCE [LARGE SCALE GENOMIC DNA]</scope>
</reference>
<comment type="caution">
    <text evidence="2">The sequence shown here is derived from an EMBL/GenBank/DDBJ whole genome shotgun (WGS) entry which is preliminary data.</text>
</comment>
<evidence type="ECO:0000313" key="2">
    <source>
        <dbReference type="EMBL" id="CAK9053062.1"/>
    </source>
</evidence>
<name>A0ABP0MQF0_9DINO</name>
<dbReference type="EMBL" id="CAXAMM010023080">
    <property type="protein sequence ID" value="CAK9053062.1"/>
    <property type="molecule type" value="Genomic_DNA"/>
</dbReference>